<dbReference type="InterPro" id="IPR048503">
    <property type="entry name" value="NamZ_C"/>
</dbReference>
<feature type="domain" description="Peptidoglycan beta-N-acetylmuramidase NamZ N-terminal" evidence="1">
    <location>
        <begin position="27"/>
        <end position="228"/>
    </location>
</feature>
<dbReference type="Proteomes" id="UP000033121">
    <property type="component" value="Unassembled WGS sequence"/>
</dbReference>
<protein>
    <recommendedName>
        <fullName evidence="5">DUF1343 domain-containing protein</fullName>
    </recommendedName>
</protein>
<dbReference type="OrthoDB" id="9801061at2"/>
<dbReference type="STRING" id="1220578.FPE01S_03_00260"/>
<evidence type="ECO:0000313" key="3">
    <source>
        <dbReference type="EMBL" id="GAO43987.1"/>
    </source>
</evidence>
<dbReference type="PANTHER" id="PTHR42915">
    <property type="entry name" value="HYPOTHETICAL 460 KDA PROTEIN IN FEUA-SIGW INTERGENIC REGION [PRECURSOR]"/>
    <property type="match status" value="1"/>
</dbReference>
<dbReference type="Pfam" id="PF20732">
    <property type="entry name" value="NamZ_C"/>
    <property type="match status" value="1"/>
</dbReference>
<dbReference type="GO" id="GO:0033922">
    <property type="term" value="F:peptidoglycan beta-N-acetylmuramidase activity"/>
    <property type="evidence" value="ECO:0007669"/>
    <property type="project" value="InterPro"/>
</dbReference>
<comment type="caution">
    <text evidence="3">The sequence shown here is derived from an EMBL/GenBank/DDBJ whole genome shotgun (WGS) entry which is preliminary data.</text>
</comment>
<dbReference type="AlphaFoldDB" id="A0A0E9N1U5"/>
<organism evidence="3 4">
    <name type="scientific">Flavihumibacter petaseus NBRC 106054</name>
    <dbReference type="NCBI Taxonomy" id="1220578"/>
    <lineage>
        <taxon>Bacteria</taxon>
        <taxon>Pseudomonadati</taxon>
        <taxon>Bacteroidota</taxon>
        <taxon>Chitinophagia</taxon>
        <taxon>Chitinophagales</taxon>
        <taxon>Chitinophagaceae</taxon>
        <taxon>Flavihumibacter</taxon>
    </lineage>
</organism>
<dbReference type="Gene3D" id="3.90.1150.140">
    <property type="match status" value="1"/>
</dbReference>
<evidence type="ECO:0000259" key="2">
    <source>
        <dbReference type="Pfam" id="PF20732"/>
    </source>
</evidence>
<feature type="domain" description="Peptidoglycan beta-N-acetylmuramidase NamZ C-terminal" evidence="2">
    <location>
        <begin position="233"/>
        <end position="380"/>
    </location>
</feature>
<accession>A0A0E9N1U5</accession>
<name>A0A0E9N1U5_9BACT</name>
<proteinExistence type="predicted"/>
<dbReference type="Pfam" id="PF07075">
    <property type="entry name" value="NamZ_N"/>
    <property type="match status" value="1"/>
</dbReference>
<evidence type="ECO:0000259" key="1">
    <source>
        <dbReference type="Pfam" id="PF07075"/>
    </source>
</evidence>
<evidence type="ECO:0008006" key="5">
    <source>
        <dbReference type="Google" id="ProtNLM"/>
    </source>
</evidence>
<dbReference type="InterPro" id="IPR048502">
    <property type="entry name" value="NamZ_N"/>
</dbReference>
<evidence type="ECO:0000313" key="4">
    <source>
        <dbReference type="Proteomes" id="UP000033121"/>
    </source>
</evidence>
<reference evidence="3 4" key="1">
    <citation type="submission" date="2015-04" db="EMBL/GenBank/DDBJ databases">
        <title>Whole genome shotgun sequence of Flavihumibacter petaseus NBRC 106054.</title>
        <authorList>
            <person name="Miyazawa S."/>
            <person name="Hosoyama A."/>
            <person name="Hashimoto M."/>
            <person name="Noguchi M."/>
            <person name="Tsuchikane K."/>
            <person name="Ohji S."/>
            <person name="Yamazoe A."/>
            <person name="Ichikawa N."/>
            <person name="Kimura A."/>
            <person name="Fujita N."/>
        </authorList>
    </citation>
    <scope>NUCLEOTIDE SEQUENCE [LARGE SCALE GENOMIC DNA]</scope>
    <source>
        <strain evidence="3 4">NBRC 106054</strain>
    </source>
</reference>
<dbReference type="InterPro" id="IPR008302">
    <property type="entry name" value="NamZ"/>
</dbReference>
<gene>
    <name evidence="3" type="ORF">FPE01S_03_00260</name>
</gene>
<sequence length="391" mass="42493">MATKNTLLCGIDQAPLALRSMKTLRWGLVSNSVAMTVNGVPALPHLLGEGFRIRKLFSPEHGFSATGIDGATQPDQTDQQTGLPIISLYGGKLCPTERDLEDIDAILFDIPDVGCRFYTYLWTLTYVMEACAAFGKMLVVLDRPNPIGGDLNCAEGPMLDETHCSSFIGRWSIPIRHSCTLGELARYFAATRLPALHLEVVSVEGWEKRLSATSGSYSFRPTSPAITNAATALLYPGTGLLEGININEGRGTAHPFCCFGAPWINRHQLQEAFAELQVPGIATTPVSYTPRESRYAGQACEGLLLNVNDAEVFRPVAAAITIIRLLMELYPLWIAEAFYPTAANPSGTGHLDKLLGVPGAFARLMSKQTIATDVTDQWRDTIVFPANTTNT</sequence>
<dbReference type="PIRSF" id="PIRSF016719">
    <property type="entry name" value="UCP016719"/>
    <property type="match status" value="1"/>
</dbReference>
<dbReference type="PANTHER" id="PTHR42915:SF1">
    <property type="entry name" value="PEPTIDOGLYCAN BETA-N-ACETYLMURAMIDASE NAMZ"/>
    <property type="match status" value="1"/>
</dbReference>
<keyword evidence="4" id="KW-1185">Reference proteome</keyword>
<dbReference type="RefSeq" id="WP_052955877.1">
    <property type="nucleotide sequence ID" value="NZ_BBWV01000003.1"/>
</dbReference>
<dbReference type="Gene3D" id="3.40.50.12170">
    <property type="entry name" value="Uncharacterised protein PF07075, DUF1343"/>
    <property type="match status" value="1"/>
</dbReference>
<dbReference type="EMBL" id="BBWV01000003">
    <property type="protein sequence ID" value="GAO43987.1"/>
    <property type="molecule type" value="Genomic_DNA"/>
</dbReference>